<dbReference type="PIRSF" id="PIRSF002070">
    <property type="entry name" value="SSB"/>
    <property type="match status" value="1"/>
</dbReference>
<dbReference type="PANTHER" id="PTHR10302">
    <property type="entry name" value="SINGLE-STRANDED DNA-BINDING PROTEIN"/>
    <property type="match status" value="1"/>
</dbReference>
<dbReference type="NCBIfam" id="TIGR00621">
    <property type="entry name" value="ssb"/>
    <property type="match status" value="1"/>
</dbReference>
<evidence type="ECO:0000313" key="5">
    <source>
        <dbReference type="Proteomes" id="UP001595526"/>
    </source>
</evidence>
<dbReference type="Pfam" id="PF00436">
    <property type="entry name" value="SSB"/>
    <property type="match status" value="1"/>
</dbReference>
<gene>
    <name evidence="4" type="ORF">ACFOET_18840</name>
</gene>
<dbReference type="SUPFAM" id="SSF50249">
    <property type="entry name" value="Nucleic acid-binding proteins"/>
    <property type="match status" value="1"/>
</dbReference>
<evidence type="ECO:0000313" key="4">
    <source>
        <dbReference type="EMBL" id="MFC3199682.1"/>
    </source>
</evidence>
<dbReference type="CDD" id="cd04496">
    <property type="entry name" value="SSB_OBF"/>
    <property type="match status" value="1"/>
</dbReference>
<sequence length="113" mass="12848">MNTLKNSVRLTGFLGSDPEVKTFNNNKSLARVSIATNERYRNGQGEWVTDTQWHNLVFWGRQAAFAQKSLTKGSEIAIEGKLVNRQYVDKDGVTRHITEITVSEVLQLNRKPE</sequence>
<dbReference type="EMBL" id="JBHRTA010000059">
    <property type="protein sequence ID" value="MFC3199682.1"/>
    <property type="molecule type" value="Genomic_DNA"/>
</dbReference>
<proteinExistence type="inferred from homology"/>
<dbReference type="Proteomes" id="UP001595526">
    <property type="component" value="Unassembled WGS sequence"/>
</dbReference>
<dbReference type="HAMAP" id="MF_00984">
    <property type="entry name" value="SSB"/>
    <property type="match status" value="1"/>
</dbReference>
<protein>
    <recommendedName>
        <fullName evidence="2 3">Single-stranded DNA-binding protein</fullName>
        <shortName evidence="2">SSB</shortName>
    </recommendedName>
</protein>
<reference evidence="5" key="1">
    <citation type="journal article" date="2019" name="Int. J. Syst. Evol. Microbiol.">
        <title>The Global Catalogue of Microorganisms (GCM) 10K type strain sequencing project: providing services to taxonomists for standard genome sequencing and annotation.</title>
        <authorList>
            <consortium name="The Broad Institute Genomics Platform"/>
            <consortium name="The Broad Institute Genome Sequencing Center for Infectious Disease"/>
            <person name="Wu L."/>
            <person name="Ma J."/>
        </authorList>
    </citation>
    <scope>NUCLEOTIDE SEQUENCE [LARGE SCALE GENOMIC DNA]</scope>
    <source>
        <strain evidence="5">KCTC 52416</strain>
    </source>
</reference>
<evidence type="ECO:0000256" key="3">
    <source>
        <dbReference type="PIRNR" id="PIRNR002070"/>
    </source>
</evidence>
<dbReference type="InterPro" id="IPR012340">
    <property type="entry name" value="NA-bd_OB-fold"/>
</dbReference>
<name>A0ABV7JR71_9SPHI</name>
<dbReference type="InterPro" id="IPR000424">
    <property type="entry name" value="Primosome_PriB/ssb"/>
</dbReference>
<dbReference type="Gene3D" id="2.40.50.140">
    <property type="entry name" value="Nucleic acid-binding proteins"/>
    <property type="match status" value="1"/>
</dbReference>
<dbReference type="PROSITE" id="PS50935">
    <property type="entry name" value="SSB"/>
    <property type="match status" value="1"/>
</dbReference>
<comment type="subunit">
    <text evidence="2">Homotetramer.</text>
</comment>
<keyword evidence="5" id="KW-1185">Reference proteome</keyword>
<accession>A0ABV7JR71</accession>
<dbReference type="InterPro" id="IPR011344">
    <property type="entry name" value="ssDNA-bd"/>
</dbReference>
<dbReference type="RefSeq" id="WP_379025539.1">
    <property type="nucleotide sequence ID" value="NZ_JBHRTA010000059.1"/>
</dbReference>
<comment type="caution">
    <text evidence="4">The sequence shown here is derived from an EMBL/GenBank/DDBJ whole genome shotgun (WGS) entry which is preliminary data.</text>
</comment>
<evidence type="ECO:0000256" key="2">
    <source>
        <dbReference type="HAMAP-Rule" id="MF_00984"/>
    </source>
</evidence>
<evidence type="ECO:0000256" key="1">
    <source>
        <dbReference type="ARBA" id="ARBA00023125"/>
    </source>
</evidence>
<dbReference type="GO" id="GO:0003677">
    <property type="term" value="F:DNA binding"/>
    <property type="evidence" value="ECO:0007669"/>
    <property type="project" value="UniProtKB-KW"/>
</dbReference>
<organism evidence="4 5">
    <name type="scientific">Parapedobacter deserti</name>
    <dbReference type="NCBI Taxonomy" id="1912957"/>
    <lineage>
        <taxon>Bacteria</taxon>
        <taxon>Pseudomonadati</taxon>
        <taxon>Bacteroidota</taxon>
        <taxon>Sphingobacteriia</taxon>
        <taxon>Sphingobacteriales</taxon>
        <taxon>Sphingobacteriaceae</taxon>
        <taxon>Parapedobacter</taxon>
    </lineage>
</organism>
<keyword evidence="1 2" id="KW-0238">DNA-binding</keyword>
<comment type="caution">
    <text evidence="2">Lacks conserved residue(s) required for the propagation of feature annotation.</text>
</comment>
<dbReference type="PANTHER" id="PTHR10302:SF0">
    <property type="entry name" value="SINGLE-STRANDED DNA-BINDING PROTEIN, MITOCHONDRIAL"/>
    <property type="match status" value="1"/>
</dbReference>